<protein>
    <submittedName>
        <fullName evidence="1">Uncharacterized protein</fullName>
    </submittedName>
</protein>
<gene>
    <name evidence="1" type="ORF">FYJ72_04145</name>
</gene>
<dbReference type="AlphaFoldDB" id="A0A6I2TYM9"/>
<dbReference type="Proteomes" id="UP000450161">
    <property type="component" value="Unassembled WGS sequence"/>
</dbReference>
<comment type="caution">
    <text evidence="1">The sequence shown here is derived from an EMBL/GenBank/DDBJ whole genome shotgun (WGS) entry which is preliminary data.</text>
</comment>
<evidence type="ECO:0000313" key="2">
    <source>
        <dbReference type="Proteomes" id="UP000450161"/>
    </source>
</evidence>
<sequence>MQRITHKRIRISWLLLLVYLPMLLAVTFHHHSEAQGTHADFYCADCAHHVHHDGHLIALQNTMHDCVLCQLQSTPYLAPSLVVWVAIAVLHLSPRRAFCSPCLCKTKGVKSTRAPPYSLFFINN</sequence>
<dbReference type="EMBL" id="VUNF01000004">
    <property type="protein sequence ID" value="MST76890.1"/>
    <property type="molecule type" value="Genomic_DNA"/>
</dbReference>
<dbReference type="RefSeq" id="WP_154480504.1">
    <property type="nucleotide sequence ID" value="NZ_VUNF01000004.1"/>
</dbReference>
<evidence type="ECO:0000313" key="1">
    <source>
        <dbReference type="EMBL" id="MST76890.1"/>
    </source>
</evidence>
<accession>A0A6I2TYM9</accession>
<organism evidence="1 2">
    <name type="scientific">Segatella copri</name>
    <dbReference type="NCBI Taxonomy" id="165179"/>
    <lineage>
        <taxon>Bacteria</taxon>
        <taxon>Pseudomonadati</taxon>
        <taxon>Bacteroidota</taxon>
        <taxon>Bacteroidia</taxon>
        <taxon>Bacteroidales</taxon>
        <taxon>Prevotellaceae</taxon>
        <taxon>Segatella</taxon>
    </lineage>
</organism>
<proteinExistence type="predicted"/>
<reference evidence="1 2" key="1">
    <citation type="submission" date="2019-08" db="EMBL/GenBank/DDBJ databases">
        <title>In-depth cultivation of the pig gut microbiome towards novel bacterial diversity and tailored functional studies.</title>
        <authorList>
            <person name="Wylensek D."/>
            <person name="Hitch T.C.A."/>
            <person name="Clavel T."/>
        </authorList>
    </citation>
    <scope>NUCLEOTIDE SEQUENCE [LARGE SCALE GENOMIC DNA]</scope>
    <source>
        <strain evidence="1 2">LKV-178-WT-2C</strain>
    </source>
</reference>
<name>A0A6I2TYM9_9BACT</name>